<dbReference type="OrthoDB" id="19932at2759"/>
<feature type="transmembrane region" description="Helical" evidence="8">
    <location>
        <begin position="438"/>
        <end position="456"/>
    </location>
</feature>
<dbReference type="InterPro" id="IPR053938">
    <property type="entry name" value="PTM1-like_N"/>
</dbReference>
<protein>
    <recommendedName>
        <fullName evidence="14">Integral membrane protein</fullName>
    </recommendedName>
</protein>
<feature type="compositionally biased region" description="Basic and acidic residues" evidence="7">
    <location>
        <begin position="581"/>
        <end position="599"/>
    </location>
</feature>
<dbReference type="PANTHER" id="PTHR21229:SF1">
    <property type="entry name" value="GH17801P"/>
    <property type="match status" value="1"/>
</dbReference>
<dbReference type="STRING" id="743788.S8FTM1"/>
<dbReference type="Pfam" id="PF06814">
    <property type="entry name" value="GOST_TM"/>
    <property type="match status" value="1"/>
</dbReference>
<feature type="domain" description="PTM1-like N-terminal" evidence="11">
    <location>
        <begin position="35"/>
        <end position="118"/>
    </location>
</feature>
<dbReference type="AlphaFoldDB" id="S8FTM1"/>
<dbReference type="GO" id="GO:0016020">
    <property type="term" value="C:membrane"/>
    <property type="evidence" value="ECO:0007669"/>
    <property type="project" value="UniProtKB-SubCell"/>
</dbReference>
<feature type="transmembrane region" description="Helical" evidence="8">
    <location>
        <begin position="258"/>
        <end position="278"/>
    </location>
</feature>
<evidence type="ECO:0000256" key="3">
    <source>
        <dbReference type="ARBA" id="ARBA00022692"/>
    </source>
</evidence>
<feature type="region of interest" description="Disordered" evidence="7">
    <location>
        <begin position="534"/>
        <end position="599"/>
    </location>
</feature>
<reference evidence="12 13" key="1">
    <citation type="journal article" date="2012" name="Science">
        <title>The Paleozoic origin of enzymatic lignin decomposition reconstructed from 31 fungal genomes.</title>
        <authorList>
            <person name="Floudas D."/>
            <person name="Binder M."/>
            <person name="Riley R."/>
            <person name="Barry K."/>
            <person name="Blanchette R.A."/>
            <person name="Henrissat B."/>
            <person name="Martinez A.T."/>
            <person name="Otillar R."/>
            <person name="Spatafora J.W."/>
            <person name="Yadav J.S."/>
            <person name="Aerts A."/>
            <person name="Benoit I."/>
            <person name="Boyd A."/>
            <person name="Carlson A."/>
            <person name="Copeland A."/>
            <person name="Coutinho P.M."/>
            <person name="de Vries R.P."/>
            <person name="Ferreira P."/>
            <person name="Findley K."/>
            <person name="Foster B."/>
            <person name="Gaskell J."/>
            <person name="Glotzer D."/>
            <person name="Gorecki P."/>
            <person name="Heitman J."/>
            <person name="Hesse C."/>
            <person name="Hori C."/>
            <person name="Igarashi K."/>
            <person name="Jurgens J.A."/>
            <person name="Kallen N."/>
            <person name="Kersten P."/>
            <person name="Kohler A."/>
            <person name="Kuees U."/>
            <person name="Kumar T.K.A."/>
            <person name="Kuo A."/>
            <person name="LaButti K."/>
            <person name="Larrondo L.F."/>
            <person name="Lindquist E."/>
            <person name="Ling A."/>
            <person name="Lombard V."/>
            <person name="Lucas S."/>
            <person name="Lundell T."/>
            <person name="Martin R."/>
            <person name="McLaughlin D.J."/>
            <person name="Morgenstern I."/>
            <person name="Morin E."/>
            <person name="Murat C."/>
            <person name="Nagy L.G."/>
            <person name="Nolan M."/>
            <person name="Ohm R.A."/>
            <person name="Patyshakuliyeva A."/>
            <person name="Rokas A."/>
            <person name="Ruiz-Duenas F.J."/>
            <person name="Sabat G."/>
            <person name="Salamov A."/>
            <person name="Samejima M."/>
            <person name="Schmutz J."/>
            <person name="Slot J.C."/>
            <person name="St John F."/>
            <person name="Stenlid J."/>
            <person name="Sun H."/>
            <person name="Sun S."/>
            <person name="Syed K."/>
            <person name="Tsang A."/>
            <person name="Wiebenga A."/>
            <person name="Young D."/>
            <person name="Pisabarro A."/>
            <person name="Eastwood D.C."/>
            <person name="Martin F."/>
            <person name="Cullen D."/>
            <person name="Grigoriev I.V."/>
            <person name="Hibbett D.S."/>
        </authorList>
    </citation>
    <scope>NUCLEOTIDE SEQUENCE</scope>
    <source>
        <strain evidence="13">FP-58527</strain>
    </source>
</reference>
<evidence type="ECO:0000256" key="5">
    <source>
        <dbReference type="ARBA" id="ARBA00022989"/>
    </source>
</evidence>
<dbReference type="Pfam" id="PF21902">
    <property type="entry name" value="PTM1-like_N"/>
    <property type="match status" value="1"/>
</dbReference>
<keyword evidence="6 8" id="KW-0472">Membrane</keyword>
<feature type="transmembrane region" description="Helical" evidence="8">
    <location>
        <begin position="362"/>
        <end position="380"/>
    </location>
</feature>
<dbReference type="GO" id="GO:0042147">
    <property type="term" value="P:retrograde transport, endosome to Golgi"/>
    <property type="evidence" value="ECO:0007669"/>
    <property type="project" value="TreeGrafter"/>
</dbReference>
<evidence type="ECO:0000256" key="8">
    <source>
        <dbReference type="SAM" id="Phobius"/>
    </source>
</evidence>
<organism evidence="12 13">
    <name type="scientific">Fomitopsis schrenkii</name>
    <name type="common">Brown rot fungus</name>
    <dbReference type="NCBI Taxonomy" id="2126942"/>
    <lineage>
        <taxon>Eukaryota</taxon>
        <taxon>Fungi</taxon>
        <taxon>Dikarya</taxon>
        <taxon>Basidiomycota</taxon>
        <taxon>Agaricomycotina</taxon>
        <taxon>Agaricomycetes</taxon>
        <taxon>Polyporales</taxon>
        <taxon>Fomitopsis</taxon>
    </lineage>
</organism>
<dbReference type="PANTHER" id="PTHR21229">
    <property type="entry name" value="LUNG SEVEN TRANSMEMBRANE RECEPTOR"/>
    <property type="match status" value="1"/>
</dbReference>
<proteinExistence type="inferred from homology"/>
<keyword evidence="5 8" id="KW-1133">Transmembrane helix</keyword>
<evidence type="ECO:0000256" key="4">
    <source>
        <dbReference type="ARBA" id="ARBA00022729"/>
    </source>
</evidence>
<dbReference type="InParanoid" id="S8FTM1"/>
<name>S8FTM1_FOMSC</name>
<dbReference type="FunCoup" id="S8FTM1">
    <property type="interactions" value="406"/>
</dbReference>
<evidence type="ECO:0000256" key="7">
    <source>
        <dbReference type="SAM" id="MobiDB-lite"/>
    </source>
</evidence>
<feature type="region of interest" description="Disordered" evidence="7">
    <location>
        <begin position="136"/>
        <end position="168"/>
    </location>
</feature>
<dbReference type="GO" id="GO:0005829">
    <property type="term" value="C:cytosol"/>
    <property type="evidence" value="ECO:0007669"/>
    <property type="project" value="GOC"/>
</dbReference>
<gene>
    <name evidence="12" type="ORF">FOMPIDRAFT_1059714</name>
</gene>
<feature type="transmembrane region" description="Helical" evidence="8">
    <location>
        <begin position="323"/>
        <end position="350"/>
    </location>
</feature>
<comment type="subcellular location">
    <subcellularLocation>
        <location evidence="1">Membrane</location>
        <topology evidence="1">Multi-pass membrane protein</topology>
    </subcellularLocation>
</comment>
<evidence type="ECO:0000256" key="1">
    <source>
        <dbReference type="ARBA" id="ARBA00004141"/>
    </source>
</evidence>
<evidence type="ECO:0000256" key="6">
    <source>
        <dbReference type="ARBA" id="ARBA00023136"/>
    </source>
</evidence>
<keyword evidence="4 9" id="KW-0732">Signal</keyword>
<dbReference type="HOGENOM" id="CLU_024065_0_0_1"/>
<dbReference type="eggNOG" id="KOG2568">
    <property type="taxonomic scope" value="Eukaryota"/>
</dbReference>
<dbReference type="Proteomes" id="UP000015241">
    <property type="component" value="Unassembled WGS sequence"/>
</dbReference>
<evidence type="ECO:0000259" key="11">
    <source>
        <dbReference type="Pfam" id="PF21902"/>
    </source>
</evidence>
<accession>S8FTM1</accession>
<evidence type="ECO:0000259" key="10">
    <source>
        <dbReference type="Pfam" id="PF06814"/>
    </source>
</evidence>
<feature type="transmembrane region" description="Helical" evidence="8">
    <location>
        <begin position="290"/>
        <end position="311"/>
    </location>
</feature>
<dbReference type="InterPro" id="IPR053937">
    <property type="entry name" value="GOST_TM"/>
</dbReference>
<keyword evidence="3 8" id="KW-0812">Transmembrane</keyword>
<feature type="transmembrane region" description="Helical" evidence="8">
    <location>
        <begin position="392"/>
        <end position="417"/>
    </location>
</feature>
<dbReference type="EMBL" id="KE504141">
    <property type="protein sequence ID" value="EPT01530.1"/>
    <property type="molecule type" value="Genomic_DNA"/>
</dbReference>
<sequence>MLLARSQWLSVLISSILVISTTAYEVPVSDKDYDRQICSGMWADQKTYINATFNSGSQGQLAMVIYEWGDMAYLGKVTSTVNDMPQKTYVCTSDAVKGGFCDNSQLGHFILDLPAGKSVNDTSFWSARVSFQRQSGSTSLSTDAEAPTGGFWNDPAGNPAPPESNYTSPWRRDELTLVERDALNPSPPGILLYQQPIQYRVRKTGYYCVAIVPVTVMQNSARQSQTDVPYHPTYTGTVFFRNTFDGRLPATDYPKVNFYFFMFLVYTVVAAGWGWLCYKNLHDLLPIQYYLSSLLGFLIIEMVANFAYYRYLNAHGRGAASTVFLIVVAILDAGRNALSFFLLLIVSLGLSVVRESLGKTMIRCQALAAAHFVFGVLYAVGIVELELESTSALVLLLFVVPLAFTLSGFLLWILYALNATIAQLATRKQNYKLSMFKWLHRILLLTVLVIAIFFVVSSLTFSGRLAEDYGARSWRVQWWLLDGWLALLYLVDFVVIAWLWRPSPNNRRLAMFDELAQNPEDAEDYDLEALENRDGPMRLSDNDDDASTLVGRAGGSMAEDAVVFDIGDDEDDDEPAKKRRGGVDHEGEAHERQGLMKDD</sequence>
<evidence type="ECO:0000313" key="13">
    <source>
        <dbReference type="Proteomes" id="UP000015241"/>
    </source>
</evidence>
<evidence type="ECO:0008006" key="14">
    <source>
        <dbReference type="Google" id="ProtNLM"/>
    </source>
</evidence>
<feature type="transmembrane region" description="Helical" evidence="8">
    <location>
        <begin position="476"/>
        <end position="500"/>
    </location>
</feature>
<dbReference type="GO" id="GO:0005794">
    <property type="term" value="C:Golgi apparatus"/>
    <property type="evidence" value="ECO:0007669"/>
    <property type="project" value="TreeGrafter"/>
</dbReference>
<evidence type="ECO:0000256" key="9">
    <source>
        <dbReference type="SAM" id="SignalP"/>
    </source>
</evidence>
<feature type="signal peptide" evidence="9">
    <location>
        <begin position="1"/>
        <end position="23"/>
    </location>
</feature>
<feature type="chain" id="PRO_5004551815" description="Integral membrane protein" evidence="9">
    <location>
        <begin position="24"/>
        <end position="599"/>
    </location>
</feature>
<evidence type="ECO:0000256" key="2">
    <source>
        <dbReference type="ARBA" id="ARBA00007883"/>
    </source>
</evidence>
<evidence type="ECO:0000313" key="12">
    <source>
        <dbReference type="EMBL" id="EPT01530.1"/>
    </source>
</evidence>
<feature type="domain" description="GOST seven transmembrane" evidence="10">
    <location>
        <begin position="254"/>
        <end position="506"/>
    </location>
</feature>
<dbReference type="InterPro" id="IPR009637">
    <property type="entry name" value="GPR107/GPR108-like"/>
</dbReference>
<comment type="similarity">
    <text evidence="2">Belongs to the LU7TM family.</text>
</comment>
<keyword evidence="13" id="KW-1185">Reference proteome</keyword>